<evidence type="ECO:0000313" key="12">
    <source>
        <dbReference type="EMBL" id="ACQ93004.1"/>
    </source>
</evidence>
<evidence type="ECO:0000256" key="6">
    <source>
        <dbReference type="PROSITE-ProRule" id="PRU00552"/>
    </source>
</evidence>
<dbReference type="SMART" id="SM00487">
    <property type="entry name" value="DEXDc"/>
    <property type="match status" value="1"/>
</dbReference>
<sequence length="468" mass="51785">MRFAELTMHKRLKEAMAHLDYTEMTEVQAQTIPYALIGRDLAVASKTGSGKTLAYLLPLMHRLLTSRALSTRGPRALILAPTRELAKQVYAQLRFLVAGTQVHCSLVLGGENFNDQIKALRKTPEILVATPGRLLNHLTARSFLFDGVEILVLDEADRMLDLGFADALKAIHSAASHRLRQTWLFSATLNNQSVEMLSGYILKAPQSISIGEMHAIHADINEVFHLCDHLDHKQALLKHLLSQPDYQQAIVFLATREDTERLAKQYSELNIPALALSGDMKQAQRNQVIDQFSRGHAKVLFTTDVAARGLDLLHVSLVVNFDMPKLPEEYIHRIGRTGRAGNQGNAVSLISPKDWVSFQGLMALQRREVTFTVIPGLEGRFKGVLAQKNTKFSGKGAHPLAEAKAAAQGKRSFNKNTATKGPVRKESKNRPGRNATPNVGDTDGFAPVRKKAPAEVAYVERDTDNEVE</sequence>
<keyword evidence="4 7" id="KW-0067">ATP-binding</keyword>
<dbReference type="InterPro" id="IPR027417">
    <property type="entry name" value="P-loop_NTPase"/>
</dbReference>
<dbReference type="GO" id="GO:0005524">
    <property type="term" value="F:ATP binding"/>
    <property type="evidence" value="ECO:0007669"/>
    <property type="project" value="UniProtKB-KW"/>
</dbReference>
<dbReference type="AlphaFoldDB" id="C4LEI7"/>
<dbReference type="InterPro" id="IPR014014">
    <property type="entry name" value="RNA_helicase_DEAD_Q_motif"/>
</dbReference>
<dbReference type="InterPro" id="IPR044742">
    <property type="entry name" value="DEAD/DEAH_RhlB"/>
</dbReference>
<feature type="region of interest" description="Disordered" evidence="8">
    <location>
        <begin position="405"/>
        <end position="468"/>
    </location>
</feature>
<dbReference type="GO" id="GO:0003724">
    <property type="term" value="F:RNA helicase activity"/>
    <property type="evidence" value="ECO:0007669"/>
    <property type="project" value="InterPro"/>
</dbReference>
<evidence type="ECO:0000256" key="3">
    <source>
        <dbReference type="ARBA" id="ARBA00022806"/>
    </source>
</evidence>
<accession>C4LEI7</accession>
<keyword evidence="1 7" id="KW-0547">Nucleotide-binding</keyword>
<evidence type="ECO:0000259" key="11">
    <source>
        <dbReference type="PROSITE" id="PS51195"/>
    </source>
</evidence>
<dbReference type="EMBL" id="CP001616">
    <property type="protein sequence ID" value="ACQ93004.1"/>
    <property type="molecule type" value="Genomic_DNA"/>
</dbReference>
<dbReference type="InterPro" id="IPR011545">
    <property type="entry name" value="DEAD/DEAH_box_helicase_dom"/>
</dbReference>
<feature type="domain" description="Helicase C-terminal" evidence="10">
    <location>
        <begin position="236"/>
        <end position="385"/>
    </location>
</feature>
<keyword evidence="3 7" id="KW-0347">Helicase</keyword>
<dbReference type="Pfam" id="PF00271">
    <property type="entry name" value="Helicase_C"/>
    <property type="match status" value="1"/>
</dbReference>
<organism evidence="12 13">
    <name type="scientific">Tolumonas auensis (strain DSM 9187 / NBRC 110442 / TA 4)</name>
    <dbReference type="NCBI Taxonomy" id="595494"/>
    <lineage>
        <taxon>Bacteria</taxon>
        <taxon>Pseudomonadati</taxon>
        <taxon>Pseudomonadota</taxon>
        <taxon>Gammaproteobacteria</taxon>
        <taxon>Aeromonadales</taxon>
        <taxon>Aeromonadaceae</taxon>
        <taxon>Tolumonas</taxon>
    </lineage>
</organism>
<evidence type="ECO:0000313" key="13">
    <source>
        <dbReference type="Proteomes" id="UP000009073"/>
    </source>
</evidence>
<evidence type="ECO:0000256" key="5">
    <source>
        <dbReference type="ARBA" id="ARBA00038437"/>
    </source>
</evidence>
<dbReference type="CDD" id="cd18787">
    <property type="entry name" value="SF2_C_DEAD"/>
    <property type="match status" value="1"/>
</dbReference>
<feature type="short sequence motif" description="Q motif" evidence="6">
    <location>
        <begin position="1"/>
        <end position="29"/>
    </location>
</feature>
<evidence type="ECO:0000256" key="1">
    <source>
        <dbReference type="ARBA" id="ARBA00022741"/>
    </source>
</evidence>
<dbReference type="PROSITE" id="PS51195">
    <property type="entry name" value="Q_MOTIF"/>
    <property type="match status" value="1"/>
</dbReference>
<dbReference type="SUPFAM" id="SSF52540">
    <property type="entry name" value="P-loop containing nucleoside triphosphate hydrolases"/>
    <property type="match status" value="1"/>
</dbReference>
<evidence type="ECO:0000259" key="9">
    <source>
        <dbReference type="PROSITE" id="PS51192"/>
    </source>
</evidence>
<reference evidence="12 13" key="2">
    <citation type="journal article" date="2011" name="Stand. Genomic Sci.">
        <title>Complete genome sequence of Tolumonas auensis type strain (TA 4).</title>
        <authorList>
            <person name="Chertkov O."/>
            <person name="Copeland A."/>
            <person name="Lucas S."/>
            <person name="Lapidus A."/>
            <person name="Berry K.W."/>
            <person name="Detter J.C."/>
            <person name="Del Rio T.G."/>
            <person name="Hammon N."/>
            <person name="Dalin E."/>
            <person name="Tice H."/>
            <person name="Pitluck S."/>
            <person name="Richardson P."/>
            <person name="Bruce D."/>
            <person name="Goodwin L."/>
            <person name="Han C."/>
            <person name="Tapia R."/>
            <person name="Saunders E."/>
            <person name="Schmutz J."/>
            <person name="Brettin T."/>
            <person name="Larimer F."/>
            <person name="Land M."/>
            <person name="Hauser L."/>
            <person name="Spring S."/>
            <person name="Rohde M."/>
            <person name="Kyrpides N.C."/>
            <person name="Ivanova N."/>
            <person name="Goker M."/>
            <person name="Beller H.R."/>
            <person name="Klenk H.P."/>
            <person name="Woyke T."/>
        </authorList>
    </citation>
    <scope>NUCLEOTIDE SEQUENCE [LARGE SCALE GENOMIC DNA]</scope>
    <source>
        <strain evidence="13">DSM 9187 / TA4</strain>
    </source>
</reference>
<proteinExistence type="inferred from homology"/>
<gene>
    <name evidence="12" type="ordered locus">Tola_1389</name>
</gene>
<dbReference type="OrthoDB" id="9805696at2"/>
<keyword evidence="2 7" id="KW-0378">Hydrolase</keyword>
<comment type="similarity">
    <text evidence="5 7">Belongs to the DEAD box helicase family.</text>
</comment>
<dbReference type="Gene3D" id="3.40.50.300">
    <property type="entry name" value="P-loop containing nucleotide triphosphate hydrolases"/>
    <property type="match status" value="2"/>
</dbReference>
<dbReference type="PROSITE" id="PS51194">
    <property type="entry name" value="HELICASE_CTER"/>
    <property type="match status" value="1"/>
</dbReference>
<keyword evidence="13" id="KW-1185">Reference proteome</keyword>
<name>C4LEI7_TOLAT</name>
<evidence type="ECO:0000256" key="8">
    <source>
        <dbReference type="SAM" id="MobiDB-lite"/>
    </source>
</evidence>
<dbReference type="Pfam" id="PF00270">
    <property type="entry name" value="DEAD"/>
    <property type="match status" value="1"/>
</dbReference>
<dbReference type="InterPro" id="IPR001650">
    <property type="entry name" value="Helicase_C-like"/>
</dbReference>
<dbReference type="CDD" id="cd00268">
    <property type="entry name" value="DEADc"/>
    <property type="match status" value="1"/>
</dbReference>
<dbReference type="RefSeq" id="WP_012729603.1">
    <property type="nucleotide sequence ID" value="NC_012691.1"/>
</dbReference>
<dbReference type="GO" id="GO:0003676">
    <property type="term" value="F:nucleic acid binding"/>
    <property type="evidence" value="ECO:0007669"/>
    <property type="project" value="InterPro"/>
</dbReference>
<dbReference type="InterPro" id="IPR000629">
    <property type="entry name" value="RNA-helicase_DEAD-box_CS"/>
</dbReference>
<dbReference type="PANTHER" id="PTHR47959">
    <property type="entry name" value="ATP-DEPENDENT RNA HELICASE RHLE-RELATED"/>
    <property type="match status" value="1"/>
</dbReference>
<reference evidence="13" key="1">
    <citation type="submission" date="2009-05" db="EMBL/GenBank/DDBJ databases">
        <title>Complete sequence of Tolumonas auensis DSM 9187.</title>
        <authorList>
            <consortium name="US DOE Joint Genome Institute"/>
            <person name="Lucas S."/>
            <person name="Copeland A."/>
            <person name="Lapidus A."/>
            <person name="Glavina del Rio T."/>
            <person name="Tice H."/>
            <person name="Bruce D."/>
            <person name="Goodwin L."/>
            <person name="Pitluck S."/>
            <person name="Chertkov O."/>
            <person name="Brettin T."/>
            <person name="Detter J.C."/>
            <person name="Han C."/>
            <person name="Larimer F."/>
            <person name="Land M."/>
            <person name="Hauser L."/>
            <person name="Kyrpides N."/>
            <person name="Mikhailova N."/>
            <person name="Spring S."/>
            <person name="Beller H."/>
        </authorList>
    </citation>
    <scope>NUCLEOTIDE SEQUENCE [LARGE SCALE GENOMIC DNA]</scope>
    <source>
        <strain evidence="13">DSM 9187 / TA4</strain>
    </source>
</reference>
<dbReference type="GO" id="GO:0005829">
    <property type="term" value="C:cytosol"/>
    <property type="evidence" value="ECO:0007669"/>
    <property type="project" value="TreeGrafter"/>
</dbReference>
<dbReference type="HOGENOM" id="CLU_003041_28_3_6"/>
<dbReference type="SMART" id="SM00490">
    <property type="entry name" value="HELICc"/>
    <property type="match status" value="1"/>
</dbReference>
<dbReference type="KEGG" id="tau:Tola_1389"/>
<feature type="domain" description="DEAD-box RNA helicase Q" evidence="11">
    <location>
        <begin position="1"/>
        <end position="29"/>
    </location>
</feature>
<feature type="compositionally biased region" description="Basic and acidic residues" evidence="8">
    <location>
        <begin position="458"/>
        <end position="468"/>
    </location>
</feature>
<dbReference type="InterPro" id="IPR050079">
    <property type="entry name" value="DEAD_box_RNA_helicase"/>
</dbReference>
<dbReference type="GO" id="GO:0016787">
    <property type="term" value="F:hydrolase activity"/>
    <property type="evidence" value="ECO:0007669"/>
    <property type="project" value="UniProtKB-KW"/>
</dbReference>
<protein>
    <submittedName>
        <fullName evidence="12">DEAD/DEAH box helicase domain protein</fullName>
    </submittedName>
</protein>
<dbReference type="PROSITE" id="PS00039">
    <property type="entry name" value="DEAD_ATP_HELICASE"/>
    <property type="match status" value="1"/>
</dbReference>
<feature type="domain" description="Helicase ATP-binding" evidence="9">
    <location>
        <begin position="32"/>
        <end position="207"/>
    </location>
</feature>
<dbReference type="eggNOG" id="COG0513">
    <property type="taxonomic scope" value="Bacteria"/>
</dbReference>
<dbReference type="PANTHER" id="PTHR47959:SF17">
    <property type="entry name" value="ATP-DEPENDENT RNA HELICASE DEAD BOX FAMILY"/>
    <property type="match status" value="1"/>
</dbReference>
<dbReference type="STRING" id="595494.Tola_1389"/>
<dbReference type="InterPro" id="IPR014001">
    <property type="entry name" value="Helicase_ATP-bd"/>
</dbReference>
<evidence type="ECO:0000256" key="2">
    <source>
        <dbReference type="ARBA" id="ARBA00022801"/>
    </source>
</evidence>
<evidence type="ECO:0000256" key="4">
    <source>
        <dbReference type="ARBA" id="ARBA00022840"/>
    </source>
</evidence>
<evidence type="ECO:0000259" key="10">
    <source>
        <dbReference type="PROSITE" id="PS51194"/>
    </source>
</evidence>
<dbReference type="Proteomes" id="UP000009073">
    <property type="component" value="Chromosome"/>
</dbReference>
<dbReference type="PROSITE" id="PS51192">
    <property type="entry name" value="HELICASE_ATP_BIND_1"/>
    <property type="match status" value="1"/>
</dbReference>
<evidence type="ECO:0000256" key="7">
    <source>
        <dbReference type="RuleBase" id="RU000492"/>
    </source>
</evidence>